<evidence type="ECO:0000313" key="2">
    <source>
        <dbReference type="Proteomes" id="UP000228930"/>
    </source>
</evidence>
<evidence type="ECO:0000313" key="1">
    <source>
        <dbReference type="EMBL" id="PIS99471.1"/>
    </source>
</evidence>
<dbReference type="Proteomes" id="UP000228930">
    <property type="component" value="Unassembled WGS sequence"/>
</dbReference>
<comment type="caution">
    <text evidence="1">The sequence shown here is derived from an EMBL/GenBank/DDBJ whole genome shotgun (WGS) entry which is preliminary data.</text>
</comment>
<proteinExistence type="predicted"/>
<dbReference type="EMBL" id="LFJC01000003">
    <property type="protein sequence ID" value="PIS99471.1"/>
    <property type="molecule type" value="Genomic_DNA"/>
</dbReference>
<accession>A0A2M6U4G9</accession>
<dbReference type="AlphaFoldDB" id="A0A2M6U4G9"/>
<organism evidence="1 2">
    <name type="scientific">Bradyrhizobium nitroreducens</name>
    <dbReference type="NCBI Taxonomy" id="709803"/>
    <lineage>
        <taxon>Bacteria</taxon>
        <taxon>Pseudomonadati</taxon>
        <taxon>Pseudomonadota</taxon>
        <taxon>Alphaproteobacteria</taxon>
        <taxon>Hyphomicrobiales</taxon>
        <taxon>Nitrobacteraceae</taxon>
        <taxon>Bradyrhizobium</taxon>
    </lineage>
</organism>
<name>A0A2M6U4G9_9BRAD</name>
<sequence length="84" mass="9542">MTLWFATIGLTDRVVYRGVDQSWFDPGLVHLKTDPAGLYAIERNADFAAMKVGCVYDLNYDGEFGRRRGSNRLKAVRRATLVRC</sequence>
<keyword evidence="2" id="KW-1185">Reference proteome</keyword>
<gene>
    <name evidence="1" type="ORF">TSA1_00865</name>
</gene>
<reference evidence="1 2" key="1">
    <citation type="submission" date="2015-06" db="EMBL/GenBank/DDBJ databases">
        <title>Comparative genome analysis of nirS-carrying Bradyrhizobium sp. strains.</title>
        <authorList>
            <person name="Ishii S."/>
            <person name="Jang J."/>
            <person name="Nishizawa T."/>
            <person name="Senoo K."/>
        </authorList>
    </citation>
    <scope>NUCLEOTIDE SEQUENCE [LARGE SCALE GENOMIC DNA]</scope>
    <source>
        <strain evidence="1 2">TSA1</strain>
    </source>
</reference>
<protein>
    <submittedName>
        <fullName evidence="1">Uncharacterized protein</fullName>
    </submittedName>
</protein>